<dbReference type="AlphaFoldDB" id="A0A9P8N9N3"/>
<dbReference type="EMBL" id="JAIZPD010000002">
    <property type="protein sequence ID" value="KAH0967167.1"/>
    <property type="molecule type" value="Genomic_DNA"/>
</dbReference>
<accession>A0A9P8N9N3</accession>
<gene>
    <name evidence="2" type="ORF">HRG_02576</name>
</gene>
<sequence length="353" mass="36917">MRFSLAITSLLASTATAGVGVADVTADANVNVDGLVDGDVDVNAKVLPVHHGSFTDADGDDADIYDADFLDRRQELADVDVDADVDVLVSRHADGKVDAARRAAKSFKCPSGLSYCPWTKSCACAPGQKLDHKSKKCGGKRLTGAWPEPKTDVYGSKGVKLDTYCAISPYRIVKYSRKHEYCQASLNTIAFVAAADIALEISALVEIDVEADISVDLKAVVAGLAGLYLESVIDAVVLFNTNVFGHSVLQADVAAHVSLGLLGNLGGVFCAVGLGKCNFDCVSYSTKGCKNYIDVDAEIGANLEGLVGLCILPNILLIVNAAKVVVTVAVDGLLCLVGGLLGGLLRIFNCNCS</sequence>
<feature type="signal peptide" evidence="1">
    <location>
        <begin position="1"/>
        <end position="17"/>
    </location>
</feature>
<dbReference type="RefSeq" id="XP_044724680.1">
    <property type="nucleotide sequence ID" value="XM_044861047.1"/>
</dbReference>
<keyword evidence="1" id="KW-0732">Signal</keyword>
<reference evidence="2" key="1">
    <citation type="submission" date="2021-09" db="EMBL/GenBank/DDBJ databases">
        <title>A high-quality genome of the endoparasitic fungus Hirsutella rhossiliensis with a comparison of Hirsutella genomes reveals transposable elements contributing to genome size variation.</title>
        <authorList>
            <person name="Lin R."/>
            <person name="Jiao Y."/>
            <person name="Sun X."/>
            <person name="Ling J."/>
            <person name="Xie B."/>
            <person name="Cheng X."/>
        </authorList>
    </citation>
    <scope>NUCLEOTIDE SEQUENCE</scope>
    <source>
        <strain evidence="2">HR02</strain>
    </source>
</reference>
<feature type="chain" id="PRO_5040174495" evidence="1">
    <location>
        <begin position="18"/>
        <end position="353"/>
    </location>
</feature>
<dbReference type="GeneID" id="68351705"/>
<keyword evidence="3" id="KW-1185">Reference proteome</keyword>
<dbReference type="Proteomes" id="UP000824596">
    <property type="component" value="Unassembled WGS sequence"/>
</dbReference>
<evidence type="ECO:0000313" key="2">
    <source>
        <dbReference type="EMBL" id="KAH0967167.1"/>
    </source>
</evidence>
<organism evidence="2 3">
    <name type="scientific">Hirsutella rhossiliensis</name>
    <dbReference type="NCBI Taxonomy" id="111463"/>
    <lineage>
        <taxon>Eukaryota</taxon>
        <taxon>Fungi</taxon>
        <taxon>Dikarya</taxon>
        <taxon>Ascomycota</taxon>
        <taxon>Pezizomycotina</taxon>
        <taxon>Sordariomycetes</taxon>
        <taxon>Hypocreomycetidae</taxon>
        <taxon>Hypocreales</taxon>
        <taxon>Ophiocordycipitaceae</taxon>
        <taxon>Hirsutella</taxon>
    </lineage>
</organism>
<comment type="caution">
    <text evidence="2">The sequence shown here is derived from an EMBL/GenBank/DDBJ whole genome shotgun (WGS) entry which is preliminary data.</text>
</comment>
<evidence type="ECO:0000256" key="1">
    <source>
        <dbReference type="SAM" id="SignalP"/>
    </source>
</evidence>
<dbReference type="OrthoDB" id="5137645at2759"/>
<evidence type="ECO:0000313" key="3">
    <source>
        <dbReference type="Proteomes" id="UP000824596"/>
    </source>
</evidence>
<name>A0A9P8N9N3_9HYPO</name>
<proteinExistence type="predicted"/>
<protein>
    <submittedName>
        <fullName evidence="2">Uncharacterized protein</fullName>
    </submittedName>
</protein>